<keyword evidence="1" id="KW-0472">Membrane</keyword>
<evidence type="ECO:0000313" key="3">
    <source>
        <dbReference type="Proteomes" id="UP000520767"/>
    </source>
</evidence>
<name>A0A7W7VD71_9PSEU</name>
<keyword evidence="3" id="KW-1185">Reference proteome</keyword>
<sequence length="360" mass="37691">MGEHATVHATMRIALLGVAAGVQFGLSLRQLAGHEYRPTWVAVAAFATLALVTATAAVWVVRGKPLPRTVVALGTVVSLTAASAATAVVPEGGHFGAPDWAVGLVGWHLVLLLLDRVPVLLAALGTHLVVSAGQFALAGAPGRAEVGAAGIVALGTVSMQLAVVVITRMLVRRTGQAMAVAAERDRLTTRVLYAEQWEREQRTVFAGQLGATLPLLADLADGVLDPRDAGTRRRCALAATQLRRLFAENDEVPDPLVHEVTACVDVAERRGVEVSLAVSGAAVAVPAEIRRDLTGPVVAALSAARVRAKVSVLRTDEDVRVAVVADAGAEVVAASTARVEVECGTYGDYLRTEARWRRNS</sequence>
<proteinExistence type="predicted"/>
<gene>
    <name evidence="2" type="ORF">FHR82_002064</name>
</gene>
<accession>A0A7W7VD71</accession>
<organism evidence="2 3">
    <name type="scientific">Actinophytocola algeriensis</name>
    <dbReference type="NCBI Taxonomy" id="1768010"/>
    <lineage>
        <taxon>Bacteria</taxon>
        <taxon>Bacillati</taxon>
        <taxon>Actinomycetota</taxon>
        <taxon>Actinomycetes</taxon>
        <taxon>Pseudonocardiales</taxon>
        <taxon>Pseudonocardiaceae</taxon>
    </lineage>
</organism>
<dbReference type="AlphaFoldDB" id="A0A7W7VD71"/>
<reference evidence="2 3" key="1">
    <citation type="submission" date="2020-08" db="EMBL/GenBank/DDBJ databases">
        <title>Genomic Encyclopedia of Type Strains, Phase III (KMG-III): the genomes of soil and plant-associated and newly described type strains.</title>
        <authorList>
            <person name="Whitman W."/>
        </authorList>
    </citation>
    <scope>NUCLEOTIDE SEQUENCE [LARGE SCALE GENOMIC DNA]</scope>
    <source>
        <strain evidence="2 3">CECT 8960</strain>
    </source>
</reference>
<feature type="transmembrane region" description="Helical" evidence="1">
    <location>
        <begin position="70"/>
        <end position="89"/>
    </location>
</feature>
<dbReference type="Proteomes" id="UP000520767">
    <property type="component" value="Unassembled WGS sequence"/>
</dbReference>
<dbReference type="RefSeq" id="WP_184810021.1">
    <property type="nucleotide sequence ID" value="NZ_JACHJQ010000002.1"/>
</dbReference>
<feature type="transmembrane region" description="Helical" evidence="1">
    <location>
        <begin position="119"/>
        <end position="140"/>
    </location>
</feature>
<feature type="transmembrane region" description="Helical" evidence="1">
    <location>
        <begin position="146"/>
        <end position="166"/>
    </location>
</feature>
<keyword evidence="1" id="KW-0812">Transmembrane</keyword>
<comment type="caution">
    <text evidence="2">The sequence shown here is derived from an EMBL/GenBank/DDBJ whole genome shotgun (WGS) entry which is preliminary data.</text>
</comment>
<protein>
    <submittedName>
        <fullName evidence="2">Uncharacterized protein</fullName>
    </submittedName>
</protein>
<evidence type="ECO:0000313" key="2">
    <source>
        <dbReference type="EMBL" id="MBB4905847.1"/>
    </source>
</evidence>
<dbReference type="EMBL" id="JACHJQ010000002">
    <property type="protein sequence ID" value="MBB4905847.1"/>
    <property type="molecule type" value="Genomic_DNA"/>
</dbReference>
<evidence type="ECO:0000256" key="1">
    <source>
        <dbReference type="SAM" id="Phobius"/>
    </source>
</evidence>
<keyword evidence="1" id="KW-1133">Transmembrane helix</keyword>
<feature type="transmembrane region" description="Helical" evidence="1">
    <location>
        <begin position="39"/>
        <end position="61"/>
    </location>
</feature>